<dbReference type="OMA" id="FFMIFIP"/>
<name>X1Z2A3_CAPTE</name>
<organism evidence="1 2">
    <name type="scientific">Capitella teleta</name>
    <name type="common">Polychaete worm</name>
    <dbReference type="NCBI Taxonomy" id="283909"/>
    <lineage>
        <taxon>Eukaryota</taxon>
        <taxon>Metazoa</taxon>
        <taxon>Spiralia</taxon>
        <taxon>Lophotrochozoa</taxon>
        <taxon>Annelida</taxon>
        <taxon>Polychaeta</taxon>
        <taxon>Sedentaria</taxon>
        <taxon>Scolecida</taxon>
        <taxon>Capitellidae</taxon>
        <taxon>Capitella</taxon>
    </lineage>
</organism>
<dbReference type="Proteomes" id="UP000014760">
    <property type="component" value="Unassembled WGS sequence"/>
</dbReference>
<sequence length="99" mass="10966">MFTKPTNETEIGNIIRALKNSAPGPDGIPSSILKENTAHFIQPLTHILNLSLSQGIVPNEMKIAEIKPLFKLGNKHLVNNYRPISLLPAFSKIFEKCMA</sequence>
<reference evidence="1" key="3">
    <citation type="submission" date="2015-06" db="UniProtKB">
        <authorList>
            <consortium name="EnsemblMetazoa"/>
        </authorList>
    </citation>
    <scope>IDENTIFICATION</scope>
</reference>
<dbReference type="EnsemblMetazoa" id="CapteT138552">
    <property type="protein sequence ID" value="CapteP138552"/>
    <property type="gene ID" value="CapteG138552"/>
</dbReference>
<evidence type="ECO:0000313" key="2">
    <source>
        <dbReference type="Proteomes" id="UP000014760"/>
    </source>
</evidence>
<dbReference type="HOGENOM" id="CLU_118269_3_0_1"/>
<dbReference type="EMBL" id="AMQN01013776">
    <property type="status" value="NOT_ANNOTATED_CDS"/>
    <property type="molecule type" value="Genomic_DNA"/>
</dbReference>
<proteinExistence type="predicted"/>
<protein>
    <recommendedName>
        <fullName evidence="3">Reverse transcriptase domain-containing protein</fullName>
    </recommendedName>
</protein>
<accession>X1Z2A3</accession>
<reference evidence="2" key="1">
    <citation type="submission" date="2012-12" db="EMBL/GenBank/DDBJ databases">
        <authorList>
            <person name="Hellsten U."/>
            <person name="Grimwood J."/>
            <person name="Chapman J.A."/>
            <person name="Shapiro H."/>
            <person name="Aerts A."/>
            <person name="Otillar R.P."/>
            <person name="Terry A.Y."/>
            <person name="Boore J.L."/>
            <person name="Simakov O."/>
            <person name="Marletaz F."/>
            <person name="Cho S.-J."/>
            <person name="Edsinger-Gonzales E."/>
            <person name="Havlak P."/>
            <person name="Kuo D.-H."/>
            <person name="Larsson T."/>
            <person name="Lv J."/>
            <person name="Arendt D."/>
            <person name="Savage R."/>
            <person name="Osoegawa K."/>
            <person name="de Jong P."/>
            <person name="Lindberg D.R."/>
            <person name="Seaver E.C."/>
            <person name="Weisblat D.A."/>
            <person name="Putnam N.H."/>
            <person name="Grigoriev I.V."/>
            <person name="Rokhsar D.S."/>
        </authorList>
    </citation>
    <scope>NUCLEOTIDE SEQUENCE</scope>
    <source>
        <strain evidence="2">I ESC-2004</strain>
    </source>
</reference>
<evidence type="ECO:0000313" key="1">
    <source>
        <dbReference type="EnsemblMetazoa" id="CapteP138552"/>
    </source>
</evidence>
<evidence type="ECO:0008006" key="3">
    <source>
        <dbReference type="Google" id="ProtNLM"/>
    </source>
</evidence>
<dbReference type="PANTHER" id="PTHR19446">
    <property type="entry name" value="REVERSE TRANSCRIPTASES"/>
    <property type="match status" value="1"/>
</dbReference>
<dbReference type="AlphaFoldDB" id="X1Z2A3"/>
<keyword evidence="2" id="KW-1185">Reference proteome</keyword>
<reference evidence="2" key="2">
    <citation type="journal article" date="2013" name="Nature">
        <title>Insights into bilaterian evolution from three spiralian genomes.</title>
        <authorList>
            <person name="Simakov O."/>
            <person name="Marletaz F."/>
            <person name="Cho S.J."/>
            <person name="Edsinger-Gonzales E."/>
            <person name="Havlak P."/>
            <person name="Hellsten U."/>
            <person name="Kuo D.H."/>
            <person name="Larsson T."/>
            <person name="Lv J."/>
            <person name="Arendt D."/>
            <person name="Savage R."/>
            <person name="Osoegawa K."/>
            <person name="de Jong P."/>
            <person name="Grimwood J."/>
            <person name="Chapman J.A."/>
            <person name="Shapiro H."/>
            <person name="Aerts A."/>
            <person name="Otillar R.P."/>
            <person name="Terry A.Y."/>
            <person name="Boore J.L."/>
            <person name="Grigoriev I.V."/>
            <person name="Lindberg D.R."/>
            <person name="Seaver E.C."/>
            <person name="Weisblat D.A."/>
            <person name="Putnam N.H."/>
            <person name="Rokhsar D.S."/>
        </authorList>
    </citation>
    <scope>NUCLEOTIDE SEQUENCE</scope>
    <source>
        <strain evidence="2">I ESC-2004</strain>
    </source>
</reference>